<dbReference type="Gene3D" id="3.40.50.1820">
    <property type="entry name" value="alpha/beta hydrolase"/>
    <property type="match status" value="1"/>
</dbReference>
<dbReference type="PANTHER" id="PTHR11614">
    <property type="entry name" value="PHOSPHOLIPASE-RELATED"/>
    <property type="match status" value="1"/>
</dbReference>
<dbReference type="SUPFAM" id="SSF53474">
    <property type="entry name" value="alpha/beta-Hydrolases"/>
    <property type="match status" value="1"/>
</dbReference>
<sequence>MWKWQAEGEARGVAVLIHSAYEEHRRYAWQIEKWRTSGFDVYMGDLPGHGIHAAQDGVHREHFFEYDKMAAELLRLAAESSLPIVLVGHGLGAAIAIQALVANRHPVSAAILTSPWFELKKMPIKQSLAFSGISKLTRKRTVDHGLELSYLTRRKFQDGHQASTAINSVSTPAWWKQLQSYMELAAQTRIPDIPLMLHIGKRDLITKSSASRSWLHQQKLSEFHFKEWDFCYHDLFQEPEQEAVFQQSLQFARSVTDLLIEKNRE</sequence>
<dbReference type="Pfam" id="PF12146">
    <property type="entry name" value="Hydrolase_4"/>
    <property type="match status" value="1"/>
</dbReference>
<evidence type="ECO:0000313" key="3">
    <source>
        <dbReference type="Proteomes" id="UP001595932"/>
    </source>
</evidence>
<reference evidence="3" key="1">
    <citation type="journal article" date="2019" name="Int. J. Syst. Evol. Microbiol.">
        <title>The Global Catalogue of Microorganisms (GCM) 10K type strain sequencing project: providing services to taxonomists for standard genome sequencing and annotation.</title>
        <authorList>
            <consortium name="The Broad Institute Genomics Platform"/>
            <consortium name="The Broad Institute Genome Sequencing Center for Infectious Disease"/>
            <person name="Wu L."/>
            <person name="Ma J."/>
        </authorList>
    </citation>
    <scope>NUCLEOTIDE SEQUENCE [LARGE SCALE GENOMIC DNA]</scope>
    <source>
        <strain evidence="3">CGMCC 1.12151</strain>
    </source>
</reference>
<evidence type="ECO:0000313" key="2">
    <source>
        <dbReference type="EMBL" id="MFC4714442.1"/>
    </source>
</evidence>
<dbReference type="GO" id="GO:0016787">
    <property type="term" value="F:hydrolase activity"/>
    <property type="evidence" value="ECO:0007669"/>
    <property type="project" value="UniProtKB-KW"/>
</dbReference>
<dbReference type="RefSeq" id="WP_377280173.1">
    <property type="nucleotide sequence ID" value="NZ_JBHSGL010000016.1"/>
</dbReference>
<keyword evidence="3" id="KW-1185">Reference proteome</keyword>
<dbReference type="InterPro" id="IPR022742">
    <property type="entry name" value="Hydrolase_4"/>
</dbReference>
<dbReference type="Proteomes" id="UP001595932">
    <property type="component" value="Unassembled WGS sequence"/>
</dbReference>
<feature type="domain" description="Serine aminopeptidase S33" evidence="1">
    <location>
        <begin position="9"/>
        <end position="240"/>
    </location>
</feature>
<dbReference type="InterPro" id="IPR051044">
    <property type="entry name" value="MAG_DAG_Lipase"/>
</dbReference>
<dbReference type="EMBL" id="JBHSGL010000016">
    <property type="protein sequence ID" value="MFC4714442.1"/>
    <property type="molecule type" value="Genomic_DNA"/>
</dbReference>
<evidence type="ECO:0000259" key="1">
    <source>
        <dbReference type="Pfam" id="PF12146"/>
    </source>
</evidence>
<accession>A0ABV9MEY9</accession>
<keyword evidence="2" id="KW-0378">Hydrolase</keyword>
<protein>
    <submittedName>
        <fullName evidence="2">Alpha/beta hydrolase</fullName>
    </submittedName>
</protein>
<dbReference type="InterPro" id="IPR029058">
    <property type="entry name" value="AB_hydrolase_fold"/>
</dbReference>
<organism evidence="2 3">
    <name type="scientific">Planococcus dechangensis</name>
    <dbReference type="NCBI Taxonomy" id="1176255"/>
    <lineage>
        <taxon>Bacteria</taxon>
        <taxon>Bacillati</taxon>
        <taxon>Bacillota</taxon>
        <taxon>Bacilli</taxon>
        <taxon>Bacillales</taxon>
        <taxon>Caryophanaceae</taxon>
        <taxon>Planococcus</taxon>
    </lineage>
</organism>
<gene>
    <name evidence="2" type="ORF">ACFO5U_16505</name>
</gene>
<comment type="caution">
    <text evidence="2">The sequence shown here is derived from an EMBL/GenBank/DDBJ whole genome shotgun (WGS) entry which is preliminary data.</text>
</comment>
<proteinExistence type="predicted"/>
<name>A0ABV9MEY9_9BACL</name>